<feature type="transmembrane region" description="Helical" evidence="6">
    <location>
        <begin position="175"/>
        <end position="194"/>
    </location>
</feature>
<feature type="transmembrane region" description="Helical" evidence="6">
    <location>
        <begin position="145"/>
        <end position="168"/>
    </location>
</feature>
<dbReference type="EMBL" id="FUXI01000041">
    <property type="protein sequence ID" value="SKA12085.1"/>
    <property type="molecule type" value="Genomic_DNA"/>
</dbReference>
<feature type="transmembrane region" description="Helical" evidence="6">
    <location>
        <begin position="120"/>
        <end position="139"/>
    </location>
</feature>
<dbReference type="RefSeq" id="WP_078808365.1">
    <property type="nucleotide sequence ID" value="NZ_FUXI01000041.1"/>
</dbReference>
<feature type="transmembrane region" description="Helical" evidence="6">
    <location>
        <begin position="79"/>
        <end position="99"/>
    </location>
</feature>
<feature type="transmembrane region" description="Helical" evidence="6">
    <location>
        <begin position="481"/>
        <end position="500"/>
    </location>
</feature>
<reference evidence="8" key="1">
    <citation type="submission" date="2017-02" db="EMBL/GenBank/DDBJ databases">
        <authorList>
            <person name="Varghese N."/>
            <person name="Submissions S."/>
        </authorList>
    </citation>
    <scope>NUCLEOTIDE SEQUENCE [LARGE SCALE GENOMIC DNA]</scope>
    <source>
        <strain evidence="8">ATCC BAA-1030</strain>
    </source>
</reference>
<keyword evidence="5 6" id="KW-0472">Membrane</keyword>
<keyword evidence="3 6" id="KW-0812">Transmembrane</keyword>
<keyword evidence="8" id="KW-1185">Reference proteome</keyword>
<dbReference type="OrthoDB" id="255482at2"/>
<dbReference type="AlphaFoldDB" id="A0A1T4R821"/>
<evidence type="ECO:0000256" key="4">
    <source>
        <dbReference type="ARBA" id="ARBA00022989"/>
    </source>
</evidence>
<keyword evidence="4 6" id="KW-1133">Transmembrane helix</keyword>
<proteinExistence type="predicted"/>
<keyword evidence="2" id="KW-1003">Cell membrane</keyword>
<feature type="transmembrane region" description="Helical" evidence="6">
    <location>
        <begin position="393"/>
        <end position="413"/>
    </location>
</feature>
<feature type="transmembrane region" description="Helical" evidence="6">
    <location>
        <begin position="352"/>
        <end position="373"/>
    </location>
</feature>
<evidence type="ECO:0000256" key="2">
    <source>
        <dbReference type="ARBA" id="ARBA00022475"/>
    </source>
</evidence>
<dbReference type="PANTHER" id="PTHR43652">
    <property type="entry name" value="BASIC AMINO ACID ANTIPORTER YFCC-RELATED"/>
    <property type="match status" value="1"/>
</dbReference>
<name>A0A1T4R821_9ENTE</name>
<sequence>MNATKKKFQMPSAYTVLFLIIAVIAVLTWLIPAGQYQTNKETGDIIAGTYKSVAQNPQGLWDVLMAPVRGMIGTDSTGGAIEVSLFILVIGGFLGVVNKTGAIDAGIASIVKKNKGREKVLIPILMCIFALGGSTYGMAEETIPFYALLIPVMMAVGLDSLTAIAIVLIGSQVGCLASTVNPFATGVASNAAGIGLADGILLRVIMLVVLVAISIIYVYRYASKIEKDPTQSLVFAQRKEDEKHFDIEAINRQETITTRQKTVNLFFFSAFVIMLVGLIPWGDIIPGFTFFEDVTKTLSDVPFLGAFLGKDMAPLGTWYFQEITMLFFVIGIIIAFIYGMSESDFVKEFMNGAADLIGVAIVVAVARGIQVVMNDGLITATVLHWGEVGLKGLSSSVFIVLTYIFYIPMSFLIPSTSGLAAATMGIMAPMGEFAGVGKALVITAYQSASGIVNLITPTSGVVMGALAIARIDIGVWLKYVWKLLVIIFIITCLMLGVAALF</sequence>
<evidence type="ECO:0000256" key="6">
    <source>
        <dbReference type="SAM" id="Phobius"/>
    </source>
</evidence>
<protein>
    <submittedName>
        <fullName evidence="7">Uncharacterized membrane protein YfcC, ion transporter superfamily</fullName>
    </submittedName>
</protein>
<dbReference type="InterPro" id="IPR018385">
    <property type="entry name" value="C4_dicarb_anaerob_car-like"/>
</dbReference>
<gene>
    <name evidence="7" type="ORF">SAMN02745116_02479</name>
</gene>
<dbReference type="GO" id="GO:0005886">
    <property type="term" value="C:plasma membrane"/>
    <property type="evidence" value="ECO:0007669"/>
    <property type="project" value="UniProtKB-SubCell"/>
</dbReference>
<evidence type="ECO:0000256" key="1">
    <source>
        <dbReference type="ARBA" id="ARBA00004651"/>
    </source>
</evidence>
<dbReference type="Proteomes" id="UP000190328">
    <property type="component" value="Unassembled WGS sequence"/>
</dbReference>
<accession>A0A1T4R821</accession>
<dbReference type="InterPro" id="IPR051679">
    <property type="entry name" value="DASS-Related_Transporters"/>
</dbReference>
<comment type="subcellular location">
    <subcellularLocation>
        <location evidence="1">Cell membrane</location>
        <topology evidence="1">Multi-pass membrane protein</topology>
    </subcellularLocation>
</comment>
<feature type="transmembrane region" description="Helical" evidence="6">
    <location>
        <begin position="12"/>
        <end position="31"/>
    </location>
</feature>
<evidence type="ECO:0000313" key="8">
    <source>
        <dbReference type="Proteomes" id="UP000190328"/>
    </source>
</evidence>
<dbReference type="STRING" id="263852.SAMN02745116_02479"/>
<evidence type="ECO:0000256" key="3">
    <source>
        <dbReference type="ARBA" id="ARBA00022692"/>
    </source>
</evidence>
<dbReference type="PANTHER" id="PTHR43652:SF6">
    <property type="entry name" value="ARGININE REPRESSOR"/>
    <property type="match status" value="1"/>
</dbReference>
<feature type="transmembrane region" description="Helical" evidence="6">
    <location>
        <begin position="318"/>
        <end position="340"/>
    </location>
</feature>
<evidence type="ECO:0000313" key="7">
    <source>
        <dbReference type="EMBL" id="SKA12085.1"/>
    </source>
</evidence>
<feature type="transmembrane region" description="Helical" evidence="6">
    <location>
        <begin position="262"/>
        <end position="281"/>
    </location>
</feature>
<evidence type="ECO:0000256" key="5">
    <source>
        <dbReference type="ARBA" id="ARBA00023136"/>
    </source>
</evidence>
<organism evidence="7 8">
    <name type="scientific">Pilibacter termitis</name>
    <dbReference type="NCBI Taxonomy" id="263852"/>
    <lineage>
        <taxon>Bacteria</taxon>
        <taxon>Bacillati</taxon>
        <taxon>Bacillota</taxon>
        <taxon>Bacilli</taxon>
        <taxon>Lactobacillales</taxon>
        <taxon>Enterococcaceae</taxon>
        <taxon>Pilibacter</taxon>
    </lineage>
</organism>
<feature type="transmembrane region" description="Helical" evidence="6">
    <location>
        <begin position="451"/>
        <end position="469"/>
    </location>
</feature>
<feature type="transmembrane region" description="Helical" evidence="6">
    <location>
        <begin position="200"/>
        <end position="219"/>
    </location>
</feature>
<dbReference type="Pfam" id="PF03606">
    <property type="entry name" value="DcuC"/>
    <property type="match status" value="1"/>
</dbReference>